<evidence type="ECO:0000259" key="2">
    <source>
        <dbReference type="Pfam" id="PF14501"/>
    </source>
</evidence>
<protein>
    <submittedName>
        <fullName evidence="3">ATP-binding protein</fullName>
    </submittedName>
</protein>
<accession>A0A413SW86</accession>
<keyword evidence="3" id="KW-0547">Nucleotide-binding</keyword>
<keyword evidence="1" id="KW-0472">Membrane</keyword>
<dbReference type="InterPro" id="IPR036890">
    <property type="entry name" value="HATPase_C_sf"/>
</dbReference>
<feature type="transmembrane region" description="Helical" evidence="1">
    <location>
        <begin position="114"/>
        <end position="138"/>
    </location>
</feature>
<evidence type="ECO:0000313" key="4">
    <source>
        <dbReference type="Proteomes" id="UP000285740"/>
    </source>
</evidence>
<dbReference type="InterPro" id="IPR032834">
    <property type="entry name" value="NatK-like_C"/>
</dbReference>
<keyword evidence="3" id="KW-0067">ATP-binding</keyword>
<feature type="domain" description="Sensor histidine kinase NatK-like C-terminal" evidence="2">
    <location>
        <begin position="352"/>
        <end position="453"/>
    </location>
</feature>
<comment type="caution">
    <text evidence="3">The sequence shown here is derived from an EMBL/GenBank/DDBJ whole genome shotgun (WGS) entry which is preliminary data.</text>
</comment>
<dbReference type="Pfam" id="PF14501">
    <property type="entry name" value="HATPase_c_5"/>
    <property type="match status" value="1"/>
</dbReference>
<gene>
    <name evidence="3" type="ORF">DW918_12895</name>
</gene>
<feature type="transmembrane region" description="Helical" evidence="1">
    <location>
        <begin position="75"/>
        <end position="102"/>
    </location>
</feature>
<organism evidence="3 4">
    <name type="scientific">Eubacterium ventriosum</name>
    <dbReference type="NCBI Taxonomy" id="39496"/>
    <lineage>
        <taxon>Bacteria</taxon>
        <taxon>Bacillati</taxon>
        <taxon>Bacillota</taxon>
        <taxon>Clostridia</taxon>
        <taxon>Eubacteriales</taxon>
        <taxon>Eubacteriaceae</taxon>
        <taxon>Eubacterium</taxon>
    </lineage>
</organism>
<dbReference type="PANTHER" id="PTHR40448">
    <property type="entry name" value="TWO-COMPONENT SENSOR HISTIDINE KINASE"/>
    <property type="match status" value="1"/>
</dbReference>
<sequence length="463" mass="53373">MVLYSRSVRTDRRQYAPCSAPWQEWRDVGMDEYRVLNVLMILFSSQIVNTYLHAFHNTKKKNYLKWFAWGAYGLFQYQVMVSTAGMPLLILIINIGLVFSIYKFSYHVDTKTALFLSGILYSVWMLVEVVTNNLLLLTDIKDNLYFFVVGSTVSKVAMYIAVHMVKSYRKSNLYTDMPFHYWLRLFLIPLATFYIIHNTYLITSSGADHLFFTVTTILMLMINYITFDIYDRLGNHAEMEKRNLAYEQQIVLCNRQAMEREEAYQNTRRIRHDLNSYLVDLKAAIQYGKLDEASSKIDDILDSNKIYKNEISRTGNLVIDSLINYKFSLAQKEGIDMKCYVFVPDRLPFDGADLCIILGNLLDNAMEAVGCFPTGHRYMSVSVTLVKGSLSIMVENPYQGEVMEDSASHIVTSKQDKKNHGIGLDSVQRTVKKYNGELLLDYENGLFKATVLLYPPEKLHGDS</sequence>
<feature type="transmembrane region" description="Helical" evidence="1">
    <location>
        <begin position="144"/>
        <end position="162"/>
    </location>
</feature>
<feature type="transmembrane region" description="Helical" evidence="1">
    <location>
        <begin position="209"/>
        <end position="230"/>
    </location>
</feature>
<keyword evidence="1" id="KW-1133">Transmembrane helix</keyword>
<dbReference type="GO" id="GO:0042802">
    <property type="term" value="F:identical protein binding"/>
    <property type="evidence" value="ECO:0007669"/>
    <property type="project" value="TreeGrafter"/>
</dbReference>
<dbReference type="Gene3D" id="3.30.565.10">
    <property type="entry name" value="Histidine kinase-like ATPase, C-terminal domain"/>
    <property type="match status" value="1"/>
</dbReference>
<dbReference type="CDD" id="cd16935">
    <property type="entry name" value="HATPase_AgrC-ComD-like"/>
    <property type="match status" value="1"/>
</dbReference>
<reference evidence="3 4" key="1">
    <citation type="submission" date="2018-08" db="EMBL/GenBank/DDBJ databases">
        <title>A genome reference for cultivated species of the human gut microbiota.</title>
        <authorList>
            <person name="Zou Y."/>
            <person name="Xue W."/>
            <person name="Luo G."/>
        </authorList>
    </citation>
    <scope>NUCLEOTIDE SEQUENCE [LARGE SCALE GENOMIC DNA]</scope>
    <source>
        <strain evidence="3 4">AM42-30</strain>
    </source>
</reference>
<proteinExistence type="predicted"/>
<dbReference type="SUPFAM" id="SSF55874">
    <property type="entry name" value="ATPase domain of HSP90 chaperone/DNA topoisomerase II/histidine kinase"/>
    <property type="match status" value="1"/>
</dbReference>
<feature type="transmembrane region" description="Helical" evidence="1">
    <location>
        <begin position="35"/>
        <end position="55"/>
    </location>
</feature>
<dbReference type="Proteomes" id="UP000285740">
    <property type="component" value="Unassembled WGS sequence"/>
</dbReference>
<feature type="transmembrane region" description="Helical" evidence="1">
    <location>
        <begin position="182"/>
        <end position="203"/>
    </location>
</feature>
<dbReference type="EMBL" id="QSFV01000104">
    <property type="protein sequence ID" value="RHA73429.1"/>
    <property type="molecule type" value="Genomic_DNA"/>
</dbReference>
<dbReference type="AlphaFoldDB" id="A0A413SW86"/>
<evidence type="ECO:0000313" key="3">
    <source>
        <dbReference type="EMBL" id="RHA73429.1"/>
    </source>
</evidence>
<dbReference type="GO" id="GO:0005524">
    <property type="term" value="F:ATP binding"/>
    <property type="evidence" value="ECO:0007669"/>
    <property type="project" value="UniProtKB-KW"/>
</dbReference>
<evidence type="ECO:0000256" key="1">
    <source>
        <dbReference type="SAM" id="Phobius"/>
    </source>
</evidence>
<name>A0A413SW86_9FIRM</name>
<dbReference type="PANTHER" id="PTHR40448:SF1">
    <property type="entry name" value="TWO-COMPONENT SENSOR HISTIDINE KINASE"/>
    <property type="match status" value="1"/>
</dbReference>
<keyword evidence="1" id="KW-0812">Transmembrane</keyword>